<evidence type="ECO:0000313" key="2">
    <source>
        <dbReference type="EMBL" id="KAK6142424.1"/>
    </source>
</evidence>
<comment type="caution">
    <text evidence="2">The sequence shown here is derived from an EMBL/GenBank/DDBJ whole genome shotgun (WGS) entry which is preliminary data.</text>
</comment>
<evidence type="ECO:0000259" key="1">
    <source>
        <dbReference type="PROSITE" id="PS50181"/>
    </source>
</evidence>
<feature type="domain" description="F-box" evidence="1">
    <location>
        <begin position="3"/>
        <end position="49"/>
    </location>
</feature>
<dbReference type="EMBL" id="JABTTQ020000013">
    <property type="protein sequence ID" value="KAK6142424.1"/>
    <property type="molecule type" value="Genomic_DNA"/>
</dbReference>
<dbReference type="InterPro" id="IPR036047">
    <property type="entry name" value="F-box-like_dom_sf"/>
</dbReference>
<dbReference type="Proteomes" id="UP001318860">
    <property type="component" value="Unassembled WGS sequence"/>
</dbReference>
<dbReference type="InterPro" id="IPR001810">
    <property type="entry name" value="F-box_dom"/>
</dbReference>
<gene>
    <name evidence="2" type="ORF">DH2020_022772</name>
</gene>
<evidence type="ECO:0000313" key="3">
    <source>
        <dbReference type="Proteomes" id="UP001318860"/>
    </source>
</evidence>
<reference evidence="2 3" key="1">
    <citation type="journal article" date="2021" name="Comput. Struct. Biotechnol. J.">
        <title>De novo genome assembly of the potent medicinal plant Rehmannia glutinosa using nanopore technology.</title>
        <authorList>
            <person name="Ma L."/>
            <person name="Dong C."/>
            <person name="Song C."/>
            <person name="Wang X."/>
            <person name="Zheng X."/>
            <person name="Niu Y."/>
            <person name="Chen S."/>
            <person name="Feng W."/>
        </authorList>
    </citation>
    <scope>NUCLEOTIDE SEQUENCE [LARGE SCALE GENOMIC DNA]</scope>
    <source>
        <strain evidence="2">DH-2019</strain>
    </source>
</reference>
<protein>
    <recommendedName>
        <fullName evidence="1">F-box domain-containing protein</fullName>
    </recommendedName>
</protein>
<dbReference type="InterPro" id="IPR006527">
    <property type="entry name" value="F-box-assoc_dom_typ1"/>
</dbReference>
<dbReference type="PANTHER" id="PTHR31672">
    <property type="entry name" value="BNACNNG10540D PROTEIN"/>
    <property type="match status" value="1"/>
</dbReference>
<name>A0ABR0W7W2_REHGL</name>
<accession>A0ABR0W7W2</accession>
<dbReference type="InterPro" id="IPR011043">
    <property type="entry name" value="Gal_Oxase/kelch_b-propeller"/>
</dbReference>
<proteinExistence type="predicted"/>
<dbReference type="Pfam" id="PF07734">
    <property type="entry name" value="FBA_1"/>
    <property type="match status" value="1"/>
</dbReference>
<dbReference type="PANTHER" id="PTHR31672:SF13">
    <property type="entry name" value="F-BOX PROTEIN CPR30-LIKE"/>
    <property type="match status" value="1"/>
</dbReference>
<organism evidence="2 3">
    <name type="scientific">Rehmannia glutinosa</name>
    <name type="common">Chinese foxglove</name>
    <dbReference type="NCBI Taxonomy" id="99300"/>
    <lineage>
        <taxon>Eukaryota</taxon>
        <taxon>Viridiplantae</taxon>
        <taxon>Streptophyta</taxon>
        <taxon>Embryophyta</taxon>
        <taxon>Tracheophyta</taxon>
        <taxon>Spermatophyta</taxon>
        <taxon>Magnoliopsida</taxon>
        <taxon>eudicotyledons</taxon>
        <taxon>Gunneridae</taxon>
        <taxon>Pentapetalae</taxon>
        <taxon>asterids</taxon>
        <taxon>lamiids</taxon>
        <taxon>Lamiales</taxon>
        <taxon>Orobanchaceae</taxon>
        <taxon>Rehmannieae</taxon>
        <taxon>Rehmannia</taxon>
    </lineage>
</organism>
<dbReference type="PROSITE" id="PS50181">
    <property type="entry name" value="FBOX"/>
    <property type="match status" value="1"/>
</dbReference>
<dbReference type="Gene3D" id="1.20.1280.50">
    <property type="match status" value="1"/>
</dbReference>
<dbReference type="NCBIfam" id="TIGR01640">
    <property type="entry name" value="F_box_assoc_1"/>
    <property type="match status" value="1"/>
</dbReference>
<dbReference type="SUPFAM" id="SSF50965">
    <property type="entry name" value="Galactose oxidase, central domain"/>
    <property type="match status" value="1"/>
</dbReference>
<dbReference type="InterPro" id="IPR050796">
    <property type="entry name" value="SCF_F-box_component"/>
</dbReference>
<dbReference type="CDD" id="cd22157">
    <property type="entry name" value="F-box_AtFBW1-like"/>
    <property type="match status" value="1"/>
</dbReference>
<dbReference type="SMART" id="SM00256">
    <property type="entry name" value="FBOX"/>
    <property type="match status" value="1"/>
</dbReference>
<dbReference type="SUPFAM" id="SSF81383">
    <property type="entry name" value="F-box domain"/>
    <property type="match status" value="1"/>
</dbReference>
<sequence length="338" mass="39274">MTEANRHRLPPEIVEEILCKLFVKSLNRFRCVSKSWQSLISDHRFVRKHLSHAVQPDNLSQKALILHNPAGSGNWKILASCDGLLCIRVDRSVYIWNPCLKTYKKINDGSLCTWFFGFGYDSRRDDYKLCKLSYLWRHKITETEVYSLGSGSWTKSDNFPQDYIPHCSTSVFINGSIHWLAFGEKTKSNSFALISFDLSDNKYRDVPLPECWLKYPNNSLDVKLCVLKGMLCVLVEYWKSCFVLWAMKDYYSDQKSWTKILDIRLDYCTPVDVKPFYMYENGEVLIGVSSKRGTDLLVCKDNSVLFRQIIFPRQSFIRHGFVHVESLISPLPLENGEE</sequence>
<dbReference type="InterPro" id="IPR017451">
    <property type="entry name" value="F-box-assoc_interact_dom"/>
</dbReference>
<dbReference type="Pfam" id="PF00646">
    <property type="entry name" value="F-box"/>
    <property type="match status" value="1"/>
</dbReference>
<keyword evidence="3" id="KW-1185">Reference proteome</keyword>